<feature type="transmembrane region" description="Helical" evidence="7">
    <location>
        <begin position="139"/>
        <end position="161"/>
    </location>
</feature>
<dbReference type="RefSeq" id="WP_261835783.1">
    <property type="nucleotide sequence ID" value="NZ_AP024882.1"/>
</dbReference>
<feature type="transmembrane region" description="Helical" evidence="7">
    <location>
        <begin position="362"/>
        <end position="383"/>
    </location>
</feature>
<evidence type="ECO:0000259" key="8">
    <source>
        <dbReference type="PROSITE" id="PS50893"/>
    </source>
</evidence>
<dbReference type="PROSITE" id="PS50893">
    <property type="entry name" value="ABC_TRANSPORTER_2"/>
    <property type="match status" value="1"/>
</dbReference>
<dbReference type="InterPro" id="IPR039421">
    <property type="entry name" value="Type_1_exporter"/>
</dbReference>
<gene>
    <name evidence="10" type="ORF">JCM19231_1702</name>
</gene>
<feature type="transmembrane region" description="Helical" evidence="7">
    <location>
        <begin position="251"/>
        <end position="268"/>
    </location>
</feature>
<keyword evidence="6 7" id="KW-0472">Membrane</keyword>
<feature type="transmembrane region" description="Helical" evidence="7">
    <location>
        <begin position="173"/>
        <end position="193"/>
    </location>
</feature>
<feature type="transmembrane region" description="Helical" evidence="7">
    <location>
        <begin position="274"/>
        <end position="291"/>
    </location>
</feature>
<name>A0A0B8NY89_9VIBR</name>
<evidence type="ECO:0000256" key="1">
    <source>
        <dbReference type="ARBA" id="ARBA00004651"/>
    </source>
</evidence>
<reference evidence="10 11" key="1">
    <citation type="submission" date="2015-01" db="EMBL/GenBank/DDBJ databases">
        <title>Vibrio sp. C1 JCM 19231 whole genome shotgun sequence.</title>
        <authorList>
            <person name="Sawabe T."/>
            <person name="Meirelles P."/>
            <person name="Feng G."/>
            <person name="Sayaka M."/>
            <person name="Hattori M."/>
            <person name="Ohkuma M."/>
        </authorList>
    </citation>
    <scope>NUCLEOTIDE SEQUENCE [LARGE SCALE GENOMIC DNA]</scope>
    <source>
        <strain evidence="11">JCM 19231</strain>
    </source>
</reference>
<evidence type="ECO:0000256" key="4">
    <source>
        <dbReference type="ARBA" id="ARBA00022840"/>
    </source>
</evidence>
<dbReference type="PROSITE" id="PS50929">
    <property type="entry name" value="ABC_TM1F"/>
    <property type="match status" value="1"/>
</dbReference>
<dbReference type="InterPro" id="IPR027417">
    <property type="entry name" value="P-loop_NTPase"/>
</dbReference>
<dbReference type="GO" id="GO:0016887">
    <property type="term" value="F:ATP hydrolysis activity"/>
    <property type="evidence" value="ECO:0007669"/>
    <property type="project" value="InterPro"/>
</dbReference>
<evidence type="ECO:0000256" key="3">
    <source>
        <dbReference type="ARBA" id="ARBA00022741"/>
    </source>
</evidence>
<feature type="domain" description="ABC transmembrane type-1" evidence="9">
    <location>
        <begin position="139"/>
        <end position="418"/>
    </location>
</feature>
<dbReference type="AlphaFoldDB" id="A0A0B8NY89"/>
<feature type="domain" description="ABC transporter" evidence="8">
    <location>
        <begin position="452"/>
        <end position="681"/>
    </location>
</feature>
<dbReference type="Pfam" id="PF00664">
    <property type="entry name" value="ABC_membrane"/>
    <property type="match status" value="1"/>
</dbReference>
<dbReference type="InterPro" id="IPR036640">
    <property type="entry name" value="ABC1_TM_sf"/>
</dbReference>
<comment type="caution">
    <text evidence="10">The sequence shown here is derived from an EMBL/GenBank/DDBJ whole genome shotgun (WGS) entry which is preliminary data.</text>
</comment>
<dbReference type="GO" id="GO:0005524">
    <property type="term" value="F:ATP binding"/>
    <property type="evidence" value="ECO:0007669"/>
    <property type="project" value="UniProtKB-KW"/>
</dbReference>
<dbReference type="SUPFAM" id="SSF52540">
    <property type="entry name" value="P-loop containing nucleoside triphosphate hydrolases"/>
    <property type="match status" value="1"/>
</dbReference>
<dbReference type="Pfam" id="PF00005">
    <property type="entry name" value="ABC_tran"/>
    <property type="match status" value="1"/>
</dbReference>
<dbReference type="Gene3D" id="1.20.1560.10">
    <property type="entry name" value="ABC transporter type 1, transmembrane domain"/>
    <property type="match status" value="1"/>
</dbReference>
<keyword evidence="3" id="KW-0547">Nucleotide-binding</keyword>
<dbReference type="GO" id="GO:0005886">
    <property type="term" value="C:plasma membrane"/>
    <property type="evidence" value="ECO:0007669"/>
    <property type="project" value="UniProtKB-SubCell"/>
</dbReference>
<proteinExistence type="predicted"/>
<dbReference type="Proteomes" id="UP000031671">
    <property type="component" value="Unassembled WGS sequence"/>
</dbReference>
<reference evidence="10 11" key="2">
    <citation type="submission" date="2015-01" db="EMBL/GenBank/DDBJ databases">
        <authorList>
            <consortium name="NBRP consortium"/>
            <person name="Sawabe T."/>
            <person name="Meirelles P."/>
            <person name="Feng G."/>
            <person name="Sayaka M."/>
            <person name="Hattori M."/>
            <person name="Ohkuma M."/>
        </authorList>
    </citation>
    <scope>NUCLEOTIDE SEQUENCE [LARGE SCALE GENOMIC DNA]</scope>
    <source>
        <strain evidence="11">JCM 19231</strain>
    </source>
</reference>
<dbReference type="InterPro" id="IPR011527">
    <property type="entry name" value="ABC1_TM_dom"/>
</dbReference>
<keyword evidence="2 7" id="KW-0812">Transmembrane</keyword>
<dbReference type="GO" id="GO:0015421">
    <property type="term" value="F:ABC-type oligopeptide transporter activity"/>
    <property type="evidence" value="ECO:0007669"/>
    <property type="project" value="TreeGrafter"/>
</dbReference>
<evidence type="ECO:0000256" key="2">
    <source>
        <dbReference type="ARBA" id="ARBA00022692"/>
    </source>
</evidence>
<dbReference type="EMBL" id="BBRZ01000112">
    <property type="protein sequence ID" value="GAM58911.1"/>
    <property type="molecule type" value="Genomic_DNA"/>
</dbReference>
<accession>A0A0B8NY89</accession>
<dbReference type="InterPro" id="IPR003439">
    <property type="entry name" value="ABC_transporter-like_ATP-bd"/>
</dbReference>
<comment type="subcellular location">
    <subcellularLocation>
        <location evidence="1">Cell membrane</location>
        <topology evidence="1">Multi-pass membrane protein</topology>
    </subcellularLocation>
</comment>
<evidence type="ECO:0000256" key="5">
    <source>
        <dbReference type="ARBA" id="ARBA00022989"/>
    </source>
</evidence>
<sequence>MNTSYIKSIQDILKVLDVDAGIQNFTNEWLASNPVVESGDLFELLDRLMIPYEVHPASKKLAKIEHQIAVRLTDDKAVSCKYGLDHYFEYDQEQFVPAGIPDEKYTDVVILVLDRPKEKHEIDWFENRLKDYKGIVPRLLGISLLANLFALSIPFITMSVYDHVIGGDARGEVIGIAIGAILLFSMMLCLKVLRSQLLTTVANRISREITQVLLRKVISVPLANSRQASASSFLNRLTTAESIKGMVQGPLGGALFDLPFVVIFIVAIGVLGGWLVIVPIIALLLYFVLALRHYKKQALLNNQVTVSGTTRYSLVYELNSKLDYLRSSQILPRWSNRFAKANTLTSKNSFSQLTHQAKYTSIYYAIGLLSTLAIIGLGIELIFAQELSAGGLIATMMLISRVTSPAQMLSNSYSRIGQYKQAKLQINQTMTQRAEGEFSYQHHKLSEEAPSVELEQVTLRFPNQLKPALSGVSFSAEAGQVIAITGPMGSGKTTLLEVLAGLTELQNGVIKYNGHNLTQYDPQLLRQWLGFYGDQPQIIPLTVREFIADNRDVEDHTIIEALFGVGGEHWFNSLEQGLDTQLNDLESLSHPLSSFEANVLLRAKLFCHRYPLVILDNPVVSNREKQIFLNWIEKTRGDSTIIFTSHDADIIKVADQIVVLDQGNVSYAGPIPEAETVEVEA</sequence>
<dbReference type="SUPFAM" id="SSF90123">
    <property type="entry name" value="ABC transporter transmembrane region"/>
    <property type="match status" value="1"/>
</dbReference>
<evidence type="ECO:0000259" key="9">
    <source>
        <dbReference type="PROSITE" id="PS50929"/>
    </source>
</evidence>
<keyword evidence="11" id="KW-1185">Reference proteome</keyword>
<dbReference type="SMART" id="SM00382">
    <property type="entry name" value="AAA"/>
    <property type="match status" value="1"/>
</dbReference>
<dbReference type="Gene3D" id="3.40.50.300">
    <property type="entry name" value="P-loop containing nucleotide triphosphate hydrolases"/>
    <property type="match status" value="1"/>
</dbReference>
<organism evidence="10 11">
    <name type="scientific">Vibrio ishigakensis</name>
    <dbReference type="NCBI Taxonomy" id="1481914"/>
    <lineage>
        <taxon>Bacteria</taxon>
        <taxon>Pseudomonadati</taxon>
        <taxon>Pseudomonadota</taxon>
        <taxon>Gammaproteobacteria</taxon>
        <taxon>Vibrionales</taxon>
        <taxon>Vibrionaceae</taxon>
        <taxon>Vibrio</taxon>
    </lineage>
</organism>
<evidence type="ECO:0000256" key="7">
    <source>
        <dbReference type="SAM" id="Phobius"/>
    </source>
</evidence>
<protein>
    <submittedName>
        <fullName evidence="10">ABC transporter, ATP-binding</fullName>
    </submittedName>
</protein>
<evidence type="ECO:0000313" key="11">
    <source>
        <dbReference type="Proteomes" id="UP000031671"/>
    </source>
</evidence>
<keyword evidence="5 7" id="KW-1133">Transmembrane helix</keyword>
<evidence type="ECO:0000256" key="6">
    <source>
        <dbReference type="ARBA" id="ARBA00023136"/>
    </source>
</evidence>
<keyword evidence="4 10" id="KW-0067">ATP-binding</keyword>
<dbReference type="PANTHER" id="PTHR43394">
    <property type="entry name" value="ATP-DEPENDENT PERMEASE MDL1, MITOCHONDRIAL"/>
    <property type="match status" value="1"/>
</dbReference>
<evidence type="ECO:0000313" key="10">
    <source>
        <dbReference type="EMBL" id="GAM58911.1"/>
    </source>
</evidence>
<dbReference type="PANTHER" id="PTHR43394:SF1">
    <property type="entry name" value="ATP-BINDING CASSETTE SUB-FAMILY B MEMBER 10, MITOCHONDRIAL"/>
    <property type="match status" value="1"/>
</dbReference>
<dbReference type="InterPro" id="IPR003593">
    <property type="entry name" value="AAA+_ATPase"/>
</dbReference>